<dbReference type="InterPro" id="IPR014381">
    <property type="entry name" value="Arch_Rpo5/euc_Rpb5"/>
</dbReference>
<dbReference type="GO" id="GO:0006362">
    <property type="term" value="P:transcription elongation by RNA polymerase I"/>
    <property type="evidence" value="ECO:0007669"/>
    <property type="project" value="TreeGrafter"/>
</dbReference>
<dbReference type="AlphaFoldDB" id="A0A6C0I689"/>
<organism evidence="3">
    <name type="scientific">viral metagenome</name>
    <dbReference type="NCBI Taxonomy" id="1070528"/>
    <lineage>
        <taxon>unclassified sequences</taxon>
        <taxon>metagenomes</taxon>
        <taxon>organismal metagenomes</taxon>
    </lineage>
</organism>
<evidence type="ECO:0000313" key="3">
    <source>
        <dbReference type="EMBL" id="QHT88302.1"/>
    </source>
</evidence>
<dbReference type="GO" id="GO:0003899">
    <property type="term" value="F:DNA-directed RNA polymerase activity"/>
    <property type="evidence" value="ECO:0007669"/>
    <property type="project" value="InterPro"/>
</dbReference>
<evidence type="ECO:0000259" key="2">
    <source>
        <dbReference type="Pfam" id="PF01191"/>
    </source>
</evidence>
<reference evidence="3" key="1">
    <citation type="journal article" date="2020" name="Nature">
        <title>Giant virus diversity and host interactions through global metagenomics.</title>
        <authorList>
            <person name="Schulz F."/>
            <person name="Roux S."/>
            <person name="Paez-Espino D."/>
            <person name="Jungbluth S."/>
            <person name="Walsh D.A."/>
            <person name="Denef V.J."/>
            <person name="McMahon K.D."/>
            <person name="Konstantinidis K.T."/>
            <person name="Eloe-Fadrosh E.A."/>
            <person name="Kyrpides N.C."/>
            <person name="Woyke T."/>
        </authorList>
    </citation>
    <scope>NUCLEOTIDE SEQUENCE</scope>
    <source>
        <strain evidence="3">GVMAG-M-3300023184-50</strain>
    </source>
</reference>
<dbReference type="Pfam" id="PF01191">
    <property type="entry name" value="RNA_pol_Rpb5_C"/>
    <property type="match status" value="1"/>
</dbReference>
<proteinExistence type="predicted"/>
<accession>A0A6C0I689</accession>
<dbReference type="GO" id="GO:0006366">
    <property type="term" value="P:transcription by RNA polymerase II"/>
    <property type="evidence" value="ECO:0007669"/>
    <property type="project" value="TreeGrafter"/>
</dbReference>
<dbReference type="GO" id="GO:0005665">
    <property type="term" value="C:RNA polymerase II, core complex"/>
    <property type="evidence" value="ECO:0007669"/>
    <property type="project" value="TreeGrafter"/>
</dbReference>
<dbReference type="GO" id="GO:0003677">
    <property type="term" value="F:DNA binding"/>
    <property type="evidence" value="ECO:0007669"/>
    <property type="project" value="InterPro"/>
</dbReference>
<dbReference type="Gene3D" id="3.90.940.20">
    <property type="entry name" value="RPB5-like RNA polymerase subunit"/>
    <property type="match status" value="1"/>
</dbReference>
<dbReference type="GO" id="GO:0005736">
    <property type="term" value="C:RNA polymerase I complex"/>
    <property type="evidence" value="ECO:0007669"/>
    <property type="project" value="TreeGrafter"/>
</dbReference>
<dbReference type="PANTHER" id="PTHR10535">
    <property type="entry name" value="DNA-DIRECTED RNA POLYMERASES I, II, AND III SUBUNIT RPABC1"/>
    <property type="match status" value="1"/>
</dbReference>
<dbReference type="SUPFAM" id="SSF55287">
    <property type="entry name" value="RPB5-like RNA polymerase subunit"/>
    <property type="match status" value="1"/>
</dbReference>
<protein>
    <recommendedName>
        <fullName evidence="2">RNA polymerase subunit H/Rpb5 C-terminal domain-containing protein</fullName>
    </recommendedName>
</protein>
<keyword evidence="1" id="KW-0804">Transcription</keyword>
<dbReference type="InterPro" id="IPR035913">
    <property type="entry name" value="RPB5-like_sf"/>
</dbReference>
<dbReference type="PANTHER" id="PTHR10535:SF0">
    <property type="entry name" value="DNA-DIRECTED RNA POLYMERASES I, II, AND III SUBUNIT RPABC1"/>
    <property type="match status" value="1"/>
</dbReference>
<dbReference type="EMBL" id="MN740114">
    <property type="protein sequence ID" value="QHT88302.1"/>
    <property type="molecule type" value="Genomic_DNA"/>
</dbReference>
<evidence type="ECO:0000256" key="1">
    <source>
        <dbReference type="ARBA" id="ARBA00023163"/>
    </source>
</evidence>
<sequence length="179" mass="20127">MDVLKLMLKQRGMNVELTQAIVEPTYQGEIVKIDKAVVYTSGRARISEKDISKIISMTEKNGGTLSIVIVPIPASSTILATVRQESKRIQIFHTGQLQFDIFTHRKVPPHRILNEEERKKLQDTYHIEFPATQMPLIDSQDAAAKWVGAVPGDILEILRKSDTAGTTPYYRYCVADTSL</sequence>
<feature type="domain" description="RNA polymerase subunit H/Rpb5 C-terminal" evidence="2">
    <location>
        <begin position="99"/>
        <end position="173"/>
    </location>
</feature>
<dbReference type="InterPro" id="IPR000783">
    <property type="entry name" value="RNA_pol_subH/Rpb5_C"/>
</dbReference>
<name>A0A6C0I689_9ZZZZ</name>
<dbReference type="GO" id="GO:0005666">
    <property type="term" value="C:RNA polymerase III complex"/>
    <property type="evidence" value="ECO:0007669"/>
    <property type="project" value="TreeGrafter"/>
</dbReference>
<dbReference type="GO" id="GO:0042797">
    <property type="term" value="P:tRNA transcription by RNA polymerase III"/>
    <property type="evidence" value="ECO:0007669"/>
    <property type="project" value="TreeGrafter"/>
</dbReference>